<keyword evidence="1" id="KW-0812">Transmembrane</keyword>
<sequence length="155" mass="17164">MVQWAIEISRYPRPPLHQASILTTLALGSTITTNLLPSLFRKSSGTCWTKFPACDSTSLQAPTRLPSFLRPAFTCETLLLILCMAMFIHWICISALFQTSRWRERYLPTALYAVALGLVPAIYAVDDSAVLMLQVLPTLSDICAVACLGLDCLLR</sequence>
<reference evidence="2 3" key="1">
    <citation type="submission" date="2017-06" db="EMBL/GenBank/DDBJ databases">
        <title>Comparative genomic analysis of Ambrosia Fusariam Clade fungi.</title>
        <authorList>
            <person name="Stajich J.E."/>
            <person name="Carrillo J."/>
            <person name="Kijimoto T."/>
            <person name="Eskalen A."/>
            <person name="O'Donnell K."/>
            <person name="Kasson M."/>
        </authorList>
    </citation>
    <scope>NUCLEOTIDE SEQUENCE [LARGE SCALE GENOMIC DNA]</scope>
    <source>
        <strain evidence="2 3">UCR1854</strain>
    </source>
</reference>
<evidence type="ECO:0000313" key="2">
    <source>
        <dbReference type="EMBL" id="RTE85190.1"/>
    </source>
</evidence>
<dbReference type="EMBL" id="MIKF01000002">
    <property type="protein sequence ID" value="RTE85190.1"/>
    <property type="molecule type" value="Genomic_DNA"/>
</dbReference>
<keyword evidence="3" id="KW-1185">Reference proteome</keyword>
<feature type="transmembrane region" description="Helical" evidence="1">
    <location>
        <begin position="109"/>
        <end position="125"/>
    </location>
</feature>
<comment type="caution">
    <text evidence="2">The sequence shown here is derived from an EMBL/GenBank/DDBJ whole genome shotgun (WGS) entry which is preliminary data.</text>
</comment>
<organism evidence="2 3">
    <name type="scientific">Fusarium euwallaceae</name>
    <dbReference type="NCBI Taxonomy" id="1147111"/>
    <lineage>
        <taxon>Eukaryota</taxon>
        <taxon>Fungi</taxon>
        <taxon>Dikarya</taxon>
        <taxon>Ascomycota</taxon>
        <taxon>Pezizomycotina</taxon>
        <taxon>Sordariomycetes</taxon>
        <taxon>Hypocreomycetidae</taxon>
        <taxon>Hypocreales</taxon>
        <taxon>Nectriaceae</taxon>
        <taxon>Fusarium</taxon>
        <taxon>Fusarium solani species complex</taxon>
    </lineage>
</organism>
<evidence type="ECO:0000256" key="1">
    <source>
        <dbReference type="SAM" id="Phobius"/>
    </source>
</evidence>
<name>A0A430MB25_9HYPO</name>
<accession>A0A430MB25</accession>
<evidence type="ECO:0000313" key="3">
    <source>
        <dbReference type="Proteomes" id="UP000287124"/>
    </source>
</evidence>
<protein>
    <submittedName>
        <fullName evidence="2">Uncharacterized protein</fullName>
    </submittedName>
</protein>
<keyword evidence="1" id="KW-0472">Membrane</keyword>
<gene>
    <name evidence="2" type="ORF">BHE90_000281</name>
</gene>
<keyword evidence="1" id="KW-1133">Transmembrane helix</keyword>
<dbReference type="AlphaFoldDB" id="A0A430MB25"/>
<feature type="transmembrane region" description="Helical" evidence="1">
    <location>
        <begin position="77"/>
        <end position="97"/>
    </location>
</feature>
<dbReference type="Proteomes" id="UP000287124">
    <property type="component" value="Unassembled WGS sequence"/>
</dbReference>
<proteinExistence type="predicted"/>